<gene>
    <name evidence="2" type="ORF">ARMGADRAFT_1092965</name>
</gene>
<dbReference type="AlphaFoldDB" id="A0A2H3C988"/>
<protein>
    <submittedName>
        <fullName evidence="2">Uncharacterized protein</fullName>
    </submittedName>
</protein>
<proteinExistence type="predicted"/>
<evidence type="ECO:0000256" key="1">
    <source>
        <dbReference type="SAM" id="MobiDB-lite"/>
    </source>
</evidence>
<dbReference type="EMBL" id="KZ293767">
    <property type="protein sequence ID" value="PBK79635.1"/>
    <property type="molecule type" value="Genomic_DNA"/>
</dbReference>
<evidence type="ECO:0000313" key="2">
    <source>
        <dbReference type="EMBL" id="PBK79635.1"/>
    </source>
</evidence>
<dbReference type="Proteomes" id="UP000217790">
    <property type="component" value="Unassembled WGS sequence"/>
</dbReference>
<accession>A0A2H3C988</accession>
<dbReference type="InParanoid" id="A0A2H3C988"/>
<keyword evidence="3" id="KW-1185">Reference proteome</keyword>
<feature type="region of interest" description="Disordered" evidence="1">
    <location>
        <begin position="96"/>
        <end position="139"/>
    </location>
</feature>
<feature type="compositionally biased region" description="Polar residues" evidence="1">
    <location>
        <begin position="161"/>
        <end position="177"/>
    </location>
</feature>
<sequence>MSHPRPGVYRLRTGLAQRMLYLTPTPSTQQYSTGMPTTFQSYTGTGAGQSPPPSSSQMTIQTSIPFLPVRTQGLWNYYELAPGWYTLMPKIWDTGDETQSLSPQHPDTGSPIPLASGQMRTATPVPNLTQSQSPQSNSDTDLTVTLTLLLIVFPGKPQVIPSTQMGSTMSGPNSPTLTDDEPPGSVRSEFVDLAIHHPISSKLCHYNPHTLDNTMDFRSIGHKHPDTILKP</sequence>
<feature type="compositionally biased region" description="Polar residues" evidence="1">
    <location>
        <begin position="97"/>
        <end position="107"/>
    </location>
</feature>
<feature type="compositionally biased region" description="Polar residues" evidence="1">
    <location>
        <begin position="118"/>
        <end position="138"/>
    </location>
</feature>
<feature type="region of interest" description="Disordered" evidence="1">
    <location>
        <begin position="161"/>
        <end position="186"/>
    </location>
</feature>
<evidence type="ECO:0000313" key="3">
    <source>
        <dbReference type="Proteomes" id="UP000217790"/>
    </source>
</evidence>
<organism evidence="2 3">
    <name type="scientific">Armillaria gallica</name>
    <name type="common">Bulbous honey fungus</name>
    <name type="synonym">Armillaria bulbosa</name>
    <dbReference type="NCBI Taxonomy" id="47427"/>
    <lineage>
        <taxon>Eukaryota</taxon>
        <taxon>Fungi</taxon>
        <taxon>Dikarya</taxon>
        <taxon>Basidiomycota</taxon>
        <taxon>Agaricomycotina</taxon>
        <taxon>Agaricomycetes</taxon>
        <taxon>Agaricomycetidae</taxon>
        <taxon>Agaricales</taxon>
        <taxon>Marasmiineae</taxon>
        <taxon>Physalacriaceae</taxon>
        <taxon>Armillaria</taxon>
    </lineage>
</organism>
<reference evidence="3" key="1">
    <citation type="journal article" date="2017" name="Nat. Ecol. Evol.">
        <title>Genome expansion and lineage-specific genetic innovations in the forest pathogenic fungi Armillaria.</title>
        <authorList>
            <person name="Sipos G."/>
            <person name="Prasanna A.N."/>
            <person name="Walter M.C."/>
            <person name="O'Connor E."/>
            <person name="Balint B."/>
            <person name="Krizsan K."/>
            <person name="Kiss B."/>
            <person name="Hess J."/>
            <person name="Varga T."/>
            <person name="Slot J."/>
            <person name="Riley R."/>
            <person name="Boka B."/>
            <person name="Rigling D."/>
            <person name="Barry K."/>
            <person name="Lee J."/>
            <person name="Mihaltcheva S."/>
            <person name="LaButti K."/>
            <person name="Lipzen A."/>
            <person name="Waldron R."/>
            <person name="Moloney N.M."/>
            <person name="Sperisen C."/>
            <person name="Kredics L."/>
            <person name="Vagvoelgyi C."/>
            <person name="Patrignani A."/>
            <person name="Fitzpatrick D."/>
            <person name="Nagy I."/>
            <person name="Doyle S."/>
            <person name="Anderson J.B."/>
            <person name="Grigoriev I.V."/>
            <person name="Gueldener U."/>
            <person name="Muensterkoetter M."/>
            <person name="Nagy L.G."/>
        </authorList>
    </citation>
    <scope>NUCLEOTIDE SEQUENCE [LARGE SCALE GENOMIC DNA]</scope>
    <source>
        <strain evidence="3">Ar21-2</strain>
    </source>
</reference>
<name>A0A2H3C988_ARMGA</name>